<evidence type="ECO:0000313" key="2">
    <source>
        <dbReference type="EMBL" id="PWU94742.1"/>
    </source>
</evidence>
<evidence type="ECO:0000256" key="1">
    <source>
        <dbReference type="SAM" id="MobiDB-lite"/>
    </source>
</evidence>
<evidence type="ECO:0000313" key="3">
    <source>
        <dbReference type="Proteomes" id="UP000246078"/>
    </source>
</evidence>
<dbReference type="VEuPathDB" id="TriTrypDB:Tc_MARK_8384"/>
<comment type="caution">
    <text evidence="2">The sequence shown here is derived from an EMBL/GenBank/DDBJ whole genome shotgun (WGS) entry which is preliminary data.</text>
</comment>
<dbReference type="EMBL" id="PRFC01000275">
    <property type="protein sequence ID" value="PWU94742.1"/>
    <property type="molecule type" value="Genomic_DNA"/>
</dbReference>
<feature type="region of interest" description="Disordered" evidence="1">
    <location>
        <begin position="142"/>
        <end position="190"/>
    </location>
</feature>
<reference evidence="2 3" key="1">
    <citation type="journal article" date="2018" name="Microb. Genom.">
        <title>Expanding an expanded genome: long-read sequencing of Trypanosoma cruzi.</title>
        <authorList>
            <person name="Berna L."/>
            <person name="Rodriguez M."/>
            <person name="Chiribao M.L."/>
            <person name="Parodi-Talice A."/>
            <person name="Pita S."/>
            <person name="Rijo G."/>
            <person name="Alvarez-Valin F."/>
            <person name="Robello C."/>
        </authorList>
    </citation>
    <scope>NUCLEOTIDE SEQUENCE [LARGE SCALE GENOMIC DNA]</scope>
    <source>
        <strain evidence="2 3">TCC</strain>
    </source>
</reference>
<protein>
    <recommendedName>
        <fullName evidence="4">LisH domain-containing protein</fullName>
    </recommendedName>
</protein>
<name>A0A2V2VH25_TRYCR</name>
<dbReference type="VEuPathDB" id="TriTrypDB:TCDM_07297"/>
<accession>A0A2V2VH25</accession>
<dbReference type="VEuPathDB" id="TriTrypDB:C3747_275g72"/>
<feature type="compositionally biased region" description="Basic and acidic residues" evidence="1">
    <location>
        <begin position="161"/>
        <end position="172"/>
    </location>
</feature>
<dbReference type="AlphaFoldDB" id="A0A2V2VH25"/>
<dbReference type="VEuPathDB" id="TriTrypDB:TcG_05152"/>
<evidence type="ECO:0008006" key="4">
    <source>
        <dbReference type="Google" id="ProtNLM"/>
    </source>
</evidence>
<organism evidence="2 3">
    <name type="scientific">Trypanosoma cruzi</name>
    <dbReference type="NCBI Taxonomy" id="5693"/>
    <lineage>
        <taxon>Eukaryota</taxon>
        <taxon>Discoba</taxon>
        <taxon>Euglenozoa</taxon>
        <taxon>Kinetoplastea</taxon>
        <taxon>Metakinetoplastina</taxon>
        <taxon>Trypanosomatida</taxon>
        <taxon>Trypanosomatidae</taxon>
        <taxon>Trypanosoma</taxon>
        <taxon>Schizotrypanum</taxon>
    </lineage>
</organism>
<proteinExistence type="predicted"/>
<dbReference type="OrthoDB" id="2160638at2759"/>
<dbReference type="VEuPathDB" id="TriTrypDB:BCY84_15648"/>
<sequence>MEENPAEEDVNEINTTLLELQDAFATALRNAGVLGKLRAQLRAAAISVIRGDPYLRTAAVGKTILPAALSPEGRVALILIEEFARVHGLQQTLGVFEEEGNLSLVGELERNTARRLRGSLESSALEQLIAAAMAREAPQLQGQEPLMTSGSVLPASTPFVSDEREKEREQHAGARQQQQPKKEVRAELETPCHPEIAAGLKEYEDSINYSIVSVTDLPGVDESNYDKIENF</sequence>
<dbReference type="VEuPathDB" id="TriTrypDB:TcCLB.507941.50"/>
<dbReference type="OMA" id="TIDGNVH"/>
<dbReference type="VEuPathDB" id="TriTrypDB:TcCLB.509985.30"/>
<gene>
    <name evidence="2" type="ORF">C3747_275g72</name>
</gene>
<dbReference type="VEuPathDB" id="TriTrypDB:TcBrA4_0111860"/>
<dbReference type="VEuPathDB" id="TriTrypDB:TCSYLVIO_009860"/>
<dbReference type="Proteomes" id="UP000246078">
    <property type="component" value="Unassembled WGS sequence"/>
</dbReference>
<feature type="compositionally biased region" description="Basic and acidic residues" evidence="1">
    <location>
        <begin position="180"/>
        <end position="190"/>
    </location>
</feature>
<dbReference type="VEuPathDB" id="TriTrypDB:C4B63_188g48"/>
<dbReference type="VEuPathDB" id="TriTrypDB:ECC02_007871"/>
<feature type="compositionally biased region" description="Polar residues" evidence="1">
    <location>
        <begin position="142"/>
        <end position="151"/>
    </location>
</feature>
<dbReference type="VEuPathDB" id="TriTrypDB:TcCL_ESM05417"/>